<reference evidence="2 3" key="1">
    <citation type="submission" date="2020-11" db="EMBL/GenBank/DDBJ databases">
        <title>Kefir isolates.</title>
        <authorList>
            <person name="Marcisauskas S."/>
            <person name="Kim Y."/>
            <person name="Blasche S."/>
        </authorList>
    </citation>
    <scope>NUCLEOTIDE SEQUENCE [LARGE SCALE GENOMIC DNA]</scope>
    <source>
        <strain evidence="2 3">KR</strain>
    </source>
</reference>
<feature type="region of interest" description="Disordered" evidence="1">
    <location>
        <begin position="253"/>
        <end position="302"/>
    </location>
</feature>
<feature type="region of interest" description="Disordered" evidence="1">
    <location>
        <begin position="752"/>
        <end position="773"/>
    </location>
</feature>
<keyword evidence="3" id="KW-1185">Reference proteome</keyword>
<feature type="compositionally biased region" description="Low complexity" evidence="1">
    <location>
        <begin position="163"/>
        <end position="172"/>
    </location>
</feature>
<comment type="caution">
    <text evidence="2">The sequence shown here is derived from an EMBL/GenBank/DDBJ whole genome shotgun (WGS) entry which is preliminary data.</text>
</comment>
<name>A0A9P6W7L1_RHOMI</name>
<evidence type="ECO:0000313" key="2">
    <source>
        <dbReference type="EMBL" id="KAG0666908.1"/>
    </source>
</evidence>
<dbReference type="EMBL" id="PUHQ01000003">
    <property type="protein sequence ID" value="KAG0666908.1"/>
    <property type="molecule type" value="Genomic_DNA"/>
</dbReference>
<feature type="compositionally biased region" description="Low complexity" evidence="1">
    <location>
        <begin position="467"/>
        <end position="479"/>
    </location>
</feature>
<gene>
    <name evidence="2" type="ORF">C6P46_003618</name>
</gene>
<organism evidence="2 3">
    <name type="scientific">Rhodotorula mucilaginosa</name>
    <name type="common">Yeast</name>
    <name type="synonym">Rhodotorula rubra</name>
    <dbReference type="NCBI Taxonomy" id="5537"/>
    <lineage>
        <taxon>Eukaryota</taxon>
        <taxon>Fungi</taxon>
        <taxon>Dikarya</taxon>
        <taxon>Basidiomycota</taxon>
        <taxon>Pucciniomycotina</taxon>
        <taxon>Microbotryomycetes</taxon>
        <taxon>Sporidiobolales</taxon>
        <taxon>Sporidiobolaceae</taxon>
        <taxon>Rhodotorula</taxon>
    </lineage>
</organism>
<evidence type="ECO:0000313" key="3">
    <source>
        <dbReference type="Proteomes" id="UP000777482"/>
    </source>
</evidence>
<feature type="compositionally biased region" description="Low complexity" evidence="1">
    <location>
        <begin position="644"/>
        <end position="660"/>
    </location>
</feature>
<dbReference type="OrthoDB" id="2528546at2759"/>
<feature type="region of interest" description="Disordered" evidence="1">
    <location>
        <begin position="1"/>
        <end position="40"/>
    </location>
</feature>
<feature type="compositionally biased region" description="Polar residues" evidence="1">
    <location>
        <begin position="222"/>
        <end position="233"/>
    </location>
</feature>
<evidence type="ECO:0000256" key="1">
    <source>
        <dbReference type="SAM" id="MobiDB-lite"/>
    </source>
</evidence>
<feature type="region of interest" description="Disordered" evidence="1">
    <location>
        <begin position="444"/>
        <end position="501"/>
    </location>
</feature>
<accession>A0A9P6W7L1</accession>
<proteinExistence type="predicted"/>
<dbReference type="Proteomes" id="UP000777482">
    <property type="component" value="Unassembled WGS sequence"/>
</dbReference>
<protein>
    <submittedName>
        <fullName evidence="2">Uncharacterized protein</fullName>
    </submittedName>
</protein>
<feature type="region of interest" description="Disordered" evidence="1">
    <location>
        <begin position="603"/>
        <end position="676"/>
    </location>
</feature>
<dbReference type="AlphaFoldDB" id="A0A9P6W7L1"/>
<feature type="compositionally biased region" description="Low complexity" evidence="1">
    <location>
        <begin position="263"/>
        <end position="302"/>
    </location>
</feature>
<feature type="region of interest" description="Disordered" evidence="1">
    <location>
        <begin position="129"/>
        <end position="233"/>
    </location>
</feature>
<sequence>MASPAPSATHPAKLKAKPPKPPKLLLDRTHGPQPHVSSKFKSSSDFKKMYRAYQWLQGYDLRVADETPTSIRLATCPFTVTALYTVFTEPPVKDCPGFYIHPTDFDPKHDHSPPYIPMDLKVENARRAKLAHDHPSLENPPLVKVQGFAGSDSDEPESETGHAAPSGAGAAPVYGFASADDQSRATPSARGGSHQPPPPRAHSHYTDPPHQHQPPPPPAFGASSSAPYSTYTGTTTMMPQATLSTAATMTTTTPYPHDTVMRASSASASPAVPLAPPSQQQQQQQPAAASSYPNLNPTTTTTPMRTELQNFLLEITPAFSDYFPYFGHLIPLDTSIEDLLSLDEGLLATPEDHTVFNLFKEIKELPLLLVAMAADGVRKAKIRKAKNPGVAMGYNPRIAEGLEKARAEKWVRDRIRDGQAVLAREATAAAAVEQTAKGYPLALSLSNKQVDPPGPHRPRDAESLKMASSSVASASNPAVPKKKKTPNRLLLDSTGPEPHLGAKYRTLSDFRQMHRAYQWLQGHDIRVAADETPTVGSMRLVCATHSPCPFTVTALYTVFTEPPVKDMPGFYINEADFHPKHNHSPRYIPMNREVENARRANLRHDDPSLEDPPLDPVHGFAGSDSDKSESESGRVAPGAGAGFASTVASRATPSTSSAAGGASGDYEPVASPSGSRQYSVYQTGAGAGPAAFPSATHIGAAATAAAGTGSIPAQAQVTALGIGVGGTLYAAAAPPLPFQGAAFASGSGSAHSAVGSTAPFPPPSPPASSSRNNELSELQQFLLEISPAFTDYFQFFDDVIPLDTSVDRLLALDDGADRIFRLFREVPGLPLLHAAMASDGVRKAKMRKAKNPSSATLDPRIAIGMPRAEAEKWVQDRMKDGQEVLEQEAAAAAAAAAW</sequence>